<keyword evidence="1" id="KW-0812">Transmembrane</keyword>
<sequence>MALRFGLITGIERMLRYDSYLQITPFEWKRGIHKFTKVDTPWSRFWRKIGLLLCCVFSTLMLIECFKEDSMYTDLSQRFLAGSSASAIVFNIGTVWIMHTEYPTIIMVLNGILELENNFEIIARPGRIQRRNLMLIPTHFKVRFITALNNVFVWTVNTVPVLFALSSVIDPTWPTNVVGGLGGFEEQGNGILMSLMKGANGVVNLVFWRFLFTLGALFQMQMLLIIVCTNGYQQALIRVQSVERYDQLALGYLRRIQLLLQLFNKVYSNIIVCLLFVLSFIQIVAVYMTVLRISGKLEIPLTVLVVTVVEVVDSYMVILAIYGIAGEVNKTCKHVKSKLENKETNSTTIKRRARKFILKSIPNLKIKFAAVNFIEENTCLMFLDFNVGRVVDLLLLD</sequence>
<feature type="transmembrane region" description="Helical" evidence="1">
    <location>
        <begin position="266"/>
        <end position="287"/>
    </location>
</feature>
<feature type="transmembrane region" description="Helical" evidence="1">
    <location>
        <begin position="144"/>
        <end position="169"/>
    </location>
</feature>
<feature type="transmembrane region" description="Helical" evidence="1">
    <location>
        <begin position="206"/>
        <end position="228"/>
    </location>
</feature>
<evidence type="ECO:0008006" key="4">
    <source>
        <dbReference type="Google" id="ProtNLM"/>
    </source>
</evidence>
<dbReference type="Proteomes" id="UP001642540">
    <property type="component" value="Unassembled WGS sequence"/>
</dbReference>
<proteinExistence type="predicted"/>
<dbReference type="EMBL" id="CAXLJM020000001">
    <property type="protein sequence ID" value="CAL8068210.1"/>
    <property type="molecule type" value="Genomic_DNA"/>
</dbReference>
<keyword evidence="3" id="KW-1185">Reference proteome</keyword>
<feature type="transmembrane region" description="Helical" evidence="1">
    <location>
        <begin position="299"/>
        <end position="324"/>
    </location>
</feature>
<protein>
    <recommendedName>
        <fullName evidence="4">Gustatory receptor</fullName>
    </recommendedName>
</protein>
<gene>
    <name evidence="2" type="ORF">ODALV1_LOCUS164</name>
</gene>
<feature type="transmembrane region" description="Helical" evidence="1">
    <location>
        <begin position="78"/>
        <end position="98"/>
    </location>
</feature>
<evidence type="ECO:0000256" key="1">
    <source>
        <dbReference type="SAM" id="Phobius"/>
    </source>
</evidence>
<keyword evidence="1" id="KW-1133">Transmembrane helix</keyword>
<comment type="caution">
    <text evidence="2">The sequence shown here is derived from an EMBL/GenBank/DDBJ whole genome shotgun (WGS) entry which is preliminary data.</text>
</comment>
<reference evidence="2 3" key="1">
    <citation type="submission" date="2024-08" db="EMBL/GenBank/DDBJ databases">
        <authorList>
            <person name="Cucini C."/>
            <person name="Frati F."/>
        </authorList>
    </citation>
    <scope>NUCLEOTIDE SEQUENCE [LARGE SCALE GENOMIC DNA]</scope>
</reference>
<evidence type="ECO:0000313" key="2">
    <source>
        <dbReference type="EMBL" id="CAL8068210.1"/>
    </source>
</evidence>
<feature type="transmembrane region" description="Helical" evidence="1">
    <location>
        <begin position="45"/>
        <end position="66"/>
    </location>
</feature>
<organism evidence="2 3">
    <name type="scientific">Orchesella dallaii</name>
    <dbReference type="NCBI Taxonomy" id="48710"/>
    <lineage>
        <taxon>Eukaryota</taxon>
        <taxon>Metazoa</taxon>
        <taxon>Ecdysozoa</taxon>
        <taxon>Arthropoda</taxon>
        <taxon>Hexapoda</taxon>
        <taxon>Collembola</taxon>
        <taxon>Entomobryomorpha</taxon>
        <taxon>Entomobryoidea</taxon>
        <taxon>Orchesellidae</taxon>
        <taxon>Orchesellinae</taxon>
        <taxon>Orchesella</taxon>
    </lineage>
</organism>
<evidence type="ECO:0000313" key="3">
    <source>
        <dbReference type="Proteomes" id="UP001642540"/>
    </source>
</evidence>
<name>A0ABP1PHV3_9HEXA</name>
<accession>A0ABP1PHV3</accession>
<keyword evidence="1" id="KW-0472">Membrane</keyword>